<name>A0A8H7QWY7_9FUNG</name>
<evidence type="ECO:0000313" key="3">
    <source>
        <dbReference type="Proteomes" id="UP000650833"/>
    </source>
</evidence>
<accession>A0A8H7QWY7</accession>
<feature type="compositionally biased region" description="Basic residues" evidence="1">
    <location>
        <begin position="242"/>
        <end position="254"/>
    </location>
</feature>
<evidence type="ECO:0000313" key="2">
    <source>
        <dbReference type="EMBL" id="KAG2200339.1"/>
    </source>
</evidence>
<feature type="compositionally biased region" description="Low complexity" evidence="1">
    <location>
        <begin position="221"/>
        <end position="230"/>
    </location>
</feature>
<organism evidence="2 3">
    <name type="scientific">Mucor plumbeus</name>
    <dbReference type="NCBI Taxonomy" id="97098"/>
    <lineage>
        <taxon>Eukaryota</taxon>
        <taxon>Fungi</taxon>
        <taxon>Fungi incertae sedis</taxon>
        <taxon>Mucoromycota</taxon>
        <taxon>Mucoromycotina</taxon>
        <taxon>Mucoromycetes</taxon>
        <taxon>Mucorales</taxon>
        <taxon>Mucorineae</taxon>
        <taxon>Mucoraceae</taxon>
        <taxon>Mucor</taxon>
    </lineage>
</organism>
<dbReference type="OrthoDB" id="10622783at2759"/>
<sequence length="254" mass="28913">MNRTNTSSVNITRSEFQSLLNEVKALKTAVDQLASKSLILKLIQLISPLFPQDINLYNASNDIEEAAQNAGTKQKTSTRIKTLLKCLHTDSSDDCATIDESSIKDTYEDLKKLACRERNDAIAADLSIKTMSWKDLKGYNPSKHEQLKLNLEPKAFLLYKVKLHLCQESWGADRLMFEAFRGGSKGNKRRFTNQNDVAERFPIDMSASQLDAISSLETEHNFSNNVNNEDNQQEEEDPIPQKRSRRSKRQNTTR</sequence>
<reference evidence="2" key="1">
    <citation type="submission" date="2020-12" db="EMBL/GenBank/DDBJ databases">
        <title>Metabolic potential, ecology and presence of endohyphal bacteria is reflected in genomic diversity of Mucoromycotina.</title>
        <authorList>
            <person name="Muszewska A."/>
            <person name="Okrasinska A."/>
            <person name="Steczkiewicz K."/>
            <person name="Drgas O."/>
            <person name="Orlowska M."/>
            <person name="Perlinska-Lenart U."/>
            <person name="Aleksandrzak-Piekarczyk T."/>
            <person name="Szatraj K."/>
            <person name="Zielenkiewicz U."/>
            <person name="Pilsyk S."/>
            <person name="Malc E."/>
            <person name="Mieczkowski P."/>
            <person name="Kruszewska J.S."/>
            <person name="Biernat P."/>
            <person name="Pawlowska J."/>
        </authorList>
    </citation>
    <scope>NUCLEOTIDE SEQUENCE</scope>
    <source>
        <strain evidence="2">CBS 226.32</strain>
    </source>
</reference>
<proteinExistence type="predicted"/>
<evidence type="ECO:0000256" key="1">
    <source>
        <dbReference type="SAM" id="MobiDB-lite"/>
    </source>
</evidence>
<keyword evidence="3" id="KW-1185">Reference proteome</keyword>
<feature type="region of interest" description="Disordered" evidence="1">
    <location>
        <begin position="218"/>
        <end position="254"/>
    </location>
</feature>
<gene>
    <name evidence="2" type="ORF">INT46_002379</name>
</gene>
<dbReference type="Proteomes" id="UP000650833">
    <property type="component" value="Unassembled WGS sequence"/>
</dbReference>
<comment type="caution">
    <text evidence="2">The sequence shown here is derived from an EMBL/GenBank/DDBJ whole genome shotgun (WGS) entry which is preliminary data.</text>
</comment>
<dbReference type="EMBL" id="JAEPRC010000320">
    <property type="protein sequence ID" value="KAG2200339.1"/>
    <property type="molecule type" value="Genomic_DNA"/>
</dbReference>
<dbReference type="AlphaFoldDB" id="A0A8H7QWY7"/>
<protein>
    <submittedName>
        <fullName evidence="2">Uncharacterized protein</fullName>
    </submittedName>
</protein>